<sequence length="426" mass="46562">MKKIGIVGLGYVGLTLAAQISKNKDLQVFGADLNSDVTDSLNIDKAAHFYEKGLDHIIEDAMNTNLSVGFELPMGMDIIIVTVGTPANSSGLNSDYLKAAIKSNVTKLNKGGLFILRSTVDVGRTRDLKHMAGSYVGYEVNFSFCPERTIEGKAVAELESNPQIVSGDSQLSLDMATDFFNSISPAEIVQANSLESAELSKLFCNIYRDMSFAIGNAFSDIAQDYGVDASEAINNCNKNYSRSNIPQPGFVGGPCLTKDTHILLANSTPSPSTKLLEYGRIVNSNIPQDVSNWIYSKIQGETDLILISGLAFKGIPETSDVRDSQSLEILNSLFTRNKQITLHDFTSALHDPAFESYSKATANFLGATRHASIIVILNNHEAYSDFTIGEIQANSPKDSLILDCWSTLRTDGIWDNKRYFTLTNFK</sequence>
<dbReference type="NCBIfam" id="TIGR03026">
    <property type="entry name" value="NDP-sugDHase"/>
    <property type="match status" value="1"/>
</dbReference>
<accession>A0A8E4UY51</accession>
<feature type="domain" description="UDP-glucose/GDP-mannose dehydrogenase C-terminal" evidence="5">
    <location>
        <begin position="306"/>
        <end position="410"/>
    </location>
</feature>
<name>A0A8E4UY51_9CAUD</name>
<dbReference type="Gene3D" id="3.40.50.720">
    <property type="entry name" value="NAD(P)-binding Rossmann-like Domain"/>
    <property type="match status" value="2"/>
</dbReference>
<dbReference type="InterPro" id="IPR014027">
    <property type="entry name" value="UDP-Glc/GDP-Man_DH_C"/>
</dbReference>
<dbReference type="Pfam" id="PF00984">
    <property type="entry name" value="UDPG_MGDP_dh"/>
    <property type="match status" value="1"/>
</dbReference>
<dbReference type="Pfam" id="PF03720">
    <property type="entry name" value="UDPG_MGDP_dh_C"/>
    <property type="match status" value="1"/>
</dbReference>
<dbReference type="InterPro" id="IPR014026">
    <property type="entry name" value="UDP-Glc/GDP-Man_DH_dimer"/>
</dbReference>
<organism evidence="6 7">
    <name type="scientific">Maribacter phage Colly_1</name>
    <dbReference type="NCBI Taxonomy" id="2745691"/>
    <lineage>
        <taxon>Viruses</taxon>
        <taxon>Duplodnaviria</taxon>
        <taxon>Heunggongvirae</taxon>
        <taxon>Uroviricota</taxon>
        <taxon>Caudoviricetes</taxon>
        <taxon>Molycolviridae</taxon>
        <taxon>Mollyvirus</taxon>
        <taxon>Mollyvirus colly</taxon>
    </lineage>
</organism>
<reference evidence="6" key="1">
    <citation type="submission" date="2020-07" db="EMBL/GenBank/DDBJ databases">
        <title>Highly diverse flavobacterial phages as mortality factor during North Sea spring blooms.</title>
        <authorList>
            <person name="Bartlau N."/>
            <person name="Wichels A."/>
            <person name="Krohne G."/>
            <person name="Adriaenssens E.M."/>
            <person name="Heins A."/>
            <person name="Fuchs B.M."/>
            <person name="Amann R."/>
            <person name="Moraru C."/>
        </authorList>
    </citation>
    <scope>NUCLEOTIDE SEQUENCE</scope>
</reference>
<protein>
    <submittedName>
        <fullName evidence="6">NAD-binding, UDP-glucose/GDP-mannose dehydrogenase family protein</fullName>
    </submittedName>
</protein>
<dbReference type="InterPro" id="IPR017476">
    <property type="entry name" value="UDP-Glc/GDP-Man"/>
</dbReference>
<dbReference type="SMART" id="SM00984">
    <property type="entry name" value="UDPG_MGDP_dh_C"/>
    <property type="match status" value="1"/>
</dbReference>
<evidence type="ECO:0000256" key="1">
    <source>
        <dbReference type="ARBA" id="ARBA00006601"/>
    </source>
</evidence>
<dbReference type="GO" id="GO:0000271">
    <property type="term" value="P:polysaccharide biosynthetic process"/>
    <property type="evidence" value="ECO:0007669"/>
    <property type="project" value="InterPro"/>
</dbReference>
<evidence type="ECO:0000256" key="2">
    <source>
        <dbReference type="ARBA" id="ARBA00023002"/>
    </source>
</evidence>
<dbReference type="GO" id="GO:0051287">
    <property type="term" value="F:NAD binding"/>
    <property type="evidence" value="ECO:0007669"/>
    <property type="project" value="InterPro"/>
</dbReference>
<dbReference type="InterPro" id="IPR001732">
    <property type="entry name" value="UDP-Glc/GDP-Man_DH_N"/>
</dbReference>
<evidence type="ECO:0000259" key="5">
    <source>
        <dbReference type="SMART" id="SM00984"/>
    </source>
</evidence>
<evidence type="ECO:0000256" key="4">
    <source>
        <dbReference type="PIRNR" id="PIRNR000124"/>
    </source>
</evidence>
<dbReference type="InterPro" id="IPR008927">
    <property type="entry name" value="6-PGluconate_DH-like_C_sf"/>
</dbReference>
<dbReference type="PANTHER" id="PTHR43491">
    <property type="entry name" value="UDP-N-ACETYL-D-MANNOSAMINE DEHYDROGENASE"/>
    <property type="match status" value="1"/>
</dbReference>
<dbReference type="Proteomes" id="UP000693899">
    <property type="component" value="Segment"/>
</dbReference>
<dbReference type="InterPro" id="IPR036220">
    <property type="entry name" value="UDP-Glc/GDP-Man_DH_C_sf"/>
</dbReference>
<dbReference type="SUPFAM" id="SSF52413">
    <property type="entry name" value="UDP-glucose/GDP-mannose dehydrogenase C-terminal domain"/>
    <property type="match status" value="1"/>
</dbReference>
<dbReference type="Pfam" id="PF03721">
    <property type="entry name" value="UDPG_MGDP_dh_N"/>
    <property type="match status" value="1"/>
</dbReference>
<comment type="similarity">
    <text evidence="1 4">Belongs to the UDP-glucose/GDP-mannose dehydrogenase family.</text>
</comment>
<dbReference type="PIRSF" id="PIRSF500136">
    <property type="entry name" value="UDP_ManNAc_DH"/>
    <property type="match status" value="1"/>
</dbReference>
<keyword evidence="7" id="KW-1185">Reference proteome</keyword>
<evidence type="ECO:0000313" key="7">
    <source>
        <dbReference type="Proteomes" id="UP000693899"/>
    </source>
</evidence>
<dbReference type="InterPro" id="IPR036291">
    <property type="entry name" value="NAD(P)-bd_dom_sf"/>
</dbReference>
<dbReference type="SUPFAM" id="SSF48179">
    <property type="entry name" value="6-phosphogluconate dehydrogenase C-terminal domain-like"/>
    <property type="match status" value="1"/>
</dbReference>
<dbReference type="InterPro" id="IPR028359">
    <property type="entry name" value="UDP_ManNAc/GlcNAc_DH"/>
</dbReference>
<dbReference type="SUPFAM" id="SSF51735">
    <property type="entry name" value="NAD(P)-binding Rossmann-fold domains"/>
    <property type="match status" value="1"/>
</dbReference>
<dbReference type="EMBL" id="MT732450">
    <property type="protein sequence ID" value="QQO97386.1"/>
    <property type="molecule type" value="Genomic_DNA"/>
</dbReference>
<gene>
    <name evidence="6" type="ORF">Colly1_98</name>
</gene>
<evidence type="ECO:0000256" key="3">
    <source>
        <dbReference type="ARBA" id="ARBA00023027"/>
    </source>
</evidence>
<dbReference type="GO" id="GO:0016628">
    <property type="term" value="F:oxidoreductase activity, acting on the CH-CH group of donors, NAD or NADP as acceptor"/>
    <property type="evidence" value="ECO:0007669"/>
    <property type="project" value="InterPro"/>
</dbReference>
<dbReference type="PIRSF" id="PIRSF000124">
    <property type="entry name" value="UDPglc_GDPman_dh"/>
    <property type="match status" value="1"/>
</dbReference>
<evidence type="ECO:0000313" key="6">
    <source>
        <dbReference type="EMBL" id="QQO97386.1"/>
    </source>
</evidence>
<keyword evidence="3" id="KW-0520">NAD</keyword>
<dbReference type="GO" id="GO:0016616">
    <property type="term" value="F:oxidoreductase activity, acting on the CH-OH group of donors, NAD or NADP as acceptor"/>
    <property type="evidence" value="ECO:0007669"/>
    <property type="project" value="InterPro"/>
</dbReference>
<dbReference type="PANTHER" id="PTHR43491:SF2">
    <property type="entry name" value="UDP-N-ACETYL-D-MANNOSAMINE DEHYDROGENASE"/>
    <property type="match status" value="1"/>
</dbReference>
<keyword evidence="2" id="KW-0560">Oxidoreductase</keyword>
<proteinExistence type="inferred from homology"/>